<dbReference type="EMBL" id="JOPA01000006">
    <property type="protein sequence ID" value="OUI96029.1"/>
    <property type="molecule type" value="Genomic_DNA"/>
</dbReference>
<reference evidence="9" key="1">
    <citation type="submission" date="2014-06" db="EMBL/GenBank/DDBJ databases">
        <authorList>
            <person name="Winans N.J."/>
            <person name="Newell P.D."/>
            <person name="Douglas A.E."/>
        </authorList>
    </citation>
    <scope>NUCLEOTIDE SEQUENCE [LARGE SCALE GENOMIC DNA]</scope>
</reference>
<evidence type="ECO:0000259" key="7">
    <source>
        <dbReference type="Pfam" id="PF00892"/>
    </source>
</evidence>
<accession>A0A252AXB9</accession>
<feature type="domain" description="EamA" evidence="7">
    <location>
        <begin position="151"/>
        <end position="283"/>
    </location>
</feature>
<keyword evidence="4 6" id="KW-1133">Transmembrane helix</keyword>
<keyword evidence="5 6" id="KW-0472">Membrane</keyword>
<dbReference type="PANTHER" id="PTHR32322:SF18">
    <property type="entry name" value="S-ADENOSYLMETHIONINE_S-ADENOSYLHOMOCYSTEINE TRANSPORTER"/>
    <property type="match status" value="1"/>
</dbReference>
<name>A0A252AXB9_9PROT</name>
<feature type="transmembrane region" description="Helical" evidence="6">
    <location>
        <begin position="182"/>
        <end position="205"/>
    </location>
</feature>
<feature type="transmembrane region" description="Helical" evidence="6">
    <location>
        <begin position="37"/>
        <end position="62"/>
    </location>
</feature>
<evidence type="ECO:0000256" key="1">
    <source>
        <dbReference type="ARBA" id="ARBA00004651"/>
    </source>
</evidence>
<proteinExistence type="predicted"/>
<feature type="transmembrane region" description="Helical" evidence="6">
    <location>
        <begin position="74"/>
        <end position="94"/>
    </location>
</feature>
<dbReference type="Pfam" id="PF00892">
    <property type="entry name" value="EamA"/>
    <property type="match status" value="1"/>
</dbReference>
<feature type="transmembrane region" description="Helical" evidence="6">
    <location>
        <begin position="268"/>
        <end position="286"/>
    </location>
</feature>
<evidence type="ECO:0000256" key="5">
    <source>
        <dbReference type="ARBA" id="ARBA00023136"/>
    </source>
</evidence>
<dbReference type="SUPFAM" id="SSF103481">
    <property type="entry name" value="Multidrug resistance efflux transporter EmrE"/>
    <property type="match status" value="2"/>
</dbReference>
<keyword evidence="2" id="KW-1003">Cell membrane</keyword>
<feature type="transmembrane region" description="Helical" evidence="6">
    <location>
        <begin position="125"/>
        <end position="144"/>
    </location>
</feature>
<dbReference type="Proteomes" id="UP000194641">
    <property type="component" value="Unassembled WGS sequence"/>
</dbReference>
<evidence type="ECO:0000313" key="9">
    <source>
        <dbReference type="Proteomes" id="UP000194641"/>
    </source>
</evidence>
<feature type="transmembrane region" description="Helical" evidence="6">
    <location>
        <begin position="211"/>
        <end position="230"/>
    </location>
</feature>
<evidence type="ECO:0000256" key="2">
    <source>
        <dbReference type="ARBA" id="ARBA00022475"/>
    </source>
</evidence>
<dbReference type="GO" id="GO:0005886">
    <property type="term" value="C:plasma membrane"/>
    <property type="evidence" value="ECO:0007669"/>
    <property type="project" value="UniProtKB-SubCell"/>
</dbReference>
<comment type="subcellular location">
    <subcellularLocation>
        <location evidence="1">Cell membrane</location>
        <topology evidence="1">Multi-pass membrane protein</topology>
    </subcellularLocation>
</comment>
<evidence type="ECO:0000256" key="6">
    <source>
        <dbReference type="SAM" id="Phobius"/>
    </source>
</evidence>
<dbReference type="InterPro" id="IPR050638">
    <property type="entry name" value="AA-Vitamin_Transporters"/>
</dbReference>
<dbReference type="InterPro" id="IPR000620">
    <property type="entry name" value="EamA_dom"/>
</dbReference>
<feature type="transmembrane region" description="Helical" evidence="6">
    <location>
        <begin position="100"/>
        <end position="118"/>
    </location>
</feature>
<dbReference type="AlphaFoldDB" id="A0A252AXB9"/>
<evidence type="ECO:0000313" key="8">
    <source>
        <dbReference type="EMBL" id="OUI96029.1"/>
    </source>
</evidence>
<gene>
    <name evidence="8" type="ORF">HK17_14740</name>
</gene>
<protein>
    <submittedName>
        <fullName evidence="8">Transporter</fullName>
    </submittedName>
</protein>
<dbReference type="RefSeq" id="WP_086658829.1">
    <property type="nucleotide sequence ID" value="NZ_JBJJWX010000009.1"/>
</dbReference>
<evidence type="ECO:0000256" key="3">
    <source>
        <dbReference type="ARBA" id="ARBA00022692"/>
    </source>
</evidence>
<feature type="transmembrane region" description="Helical" evidence="6">
    <location>
        <begin position="150"/>
        <end position="170"/>
    </location>
</feature>
<dbReference type="PANTHER" id="PTHR32322">
    <property type="entry name" value="INNER MEMBRANE TRANSPORTER"/>
    <property type="match status" value="1"/>
</dbReference>
<dbReference type="InterPro" id="IPR037185">
    <property type="entry name" value="EmrE-like"/>
</dbReference>
<keyword evidence="3 6" id="KW-0812">Transmembrane</keyword>
<organism evidence="8 9">
    <name type="scientific">Acetobacter indonesiensis</name>
    <dbReference type="NCBI Taxonomy" id="104101"/>
    <lineage>
        <taxon>Bacteria</taxon>
        <taxon>Pseudomonadati</taxon>
        <taxon>Pseudomonadota</taxon>
        <taxon>Alphaproteobacteria</taxon>
        <taxon>Acetobacterales</taxon>
        <taxon>Acetobacteraceae</taxon>
        <taxon>Acetobacter</taxon>
    </lineage>
</organism>
<comment type="caution">
    <text evidence="8">The sequence shown here is derived from an EMBL/GenBank/DDBJ whole genome shotgun (WGS) entry which is preliminary data.</text>
</comment>
<evidence type="ECO:0000256" key="4">
    <source>
        <dbReference type="ARBA" id="ARBA00022989"/>
    </source>
</evidence>
<feature type="transmembrane region" description="Helical" evidence="6">
    <location>
        <begin position="242"/>
        <end position="262"/>
    </location>
</feature>
<sequence>MSLDISPQTGVRDRVLALSQLIGSMVCLQFGSSTAKYLFPVFGPLGMVGLRTCFAAVILTCVFKSWHVLSWRTIRLALPYGLSTAGMNLCFYLSVERIPLGMAVAIEFTGPLLLAFFGSRQWSDLGWLTLTIGGLALLLKPTASGHHLDTLGVLFSVAAAIFWALYILFGKRLTGKIPPTHASALGLMCGSMVLFLPGFVPAIAIGVSQPLMLALSLLVAIFSSALPYALEMRAMHRLPARDLGVLYSLDPVCATVAGILILHETLSAPRLLGILLIATASAGTVLTPSAKKRPLTDVPEAPQ</sequence>